<dbReference type="OrthoDB" id="9795361at2"/>
<dbReference type="CDD" id="cd13441">
    <property type="entry name" value="CamS_repeat_1"/>
    <property type="match status" value="1"/>
</dbReference>
<dbReference type="CDD" id="cd13440">
    <property type="entry name" value="CamS_repeat_2"/>
    <property type="match status" value="1"/>
</dbReference>
<dbReference type="Gene3D" id="3.10.570.10">
    <property type="entry name" value="sex pheromone staph- cam373 precursor domain"/>
    <property type="match status" value="1"/>
</dbReference>
<dbReference type="PROSITE" id="PS51257">
    <property type="entry name" value="PROKAR_LIPOPROTEIN"/>
    <property type="match status" value="1"/>
</dbReference>
<dbReference type="EMBL" id="FOOG01000011">
    <property type="protein sequence ID" value="SFF85261.1"/>
    <property type="molecule type" value="Genomic_DNA"/>
</dbReference>
<evidence type="ECO:0000313" key="2">
    <source>
        <dbReference type="Proteomes" id="UP000198897"/>
    </source>
</evidence>
<protein>
    <submittedName>
        <fullName evidence="1">Protein involved in sex pheromone biosynthesis</fullName>
    </submittedName>
</protein>
<keyword evidence="2" id="KW-1185">Reference proteome</keyword>
<dbReference type="RefSeq" id="WP_089751596.1">
    <property type="nucleotide sequence ID" value="NZ_FOOG01000011.1"/>
</dbReference>
<dbReference type="Proteomes" id="UP000198897">
    <property type="component" value="Unassembled WGS sequence"/>
</dbReference>
<dbReference type="Pfam" id="PF07537">
    <property type="entry name" value="CamS"/>
    <property type="match status" value="1"/>
</dbReference>
<reference evidence="2" key="1">
    <citation type="submission" date="2016-10" db="EMBL/GenBank/DDBJ databases">
        <authorList>
            <person name="Varghese N."/>
            <person name="Submissions S."/>
        </authorList>
    </citation>
    <scope>NUCLEOTIDE SEQUENCE [LARGE SCALE GENOMIC DNA]</scope>
    <source>
        <strain evidence="2">FP5</strain>
    </source>
</reference>
<dbReference type="AlphaFoldDB" id="A0A1I2M7U6"/>
<evidence type="ECO:0000313" key="1">
    <source>
        <dbReference type="EMBL" id="SFF85261.1"/>
    </source>
</evidence>
<gene>
    <name evidence="1" type="ORF">SAMN05216353_1118</name>
</gene>
<dbReference type="PIRSF" id="PIRSF012509">
    <property type="entry name" value="CamS"/>
    <property type="match status" value="1"/>
</dbReference>
<organism evidence="1 2">
    <name type="scientific">Halobacillus alkaliphilus</name>
    <dbReference type="NCBI Taxonomy" id="396056"/>
    <lineage>
        <taxon>Bacteria</taxon>
        <taxon>Bacillati</taxon>
        <taxon>Bacillota</taxon>
        <taxon>Bacilli</taxon>
        <taxon>Bacillales</taxon>
        <taxon>Bacillaceae</taxon>
        <taxon>Halobacillus</taxon>
    </lineage>
</organism>
<sequence>MRKWHALLVGSLLLVSACTPVFDNKDEVIQETRDKDSNQASIVPNHSISEETYRMILSEDRSKVSKARSVTVNQMGNRMDISEFEQGLRRHSKEYYDPEEYFFQPGQFLTKDTLLSWLTRYGDGNKEGLNPELEEDEATVEQFRENPKYISNIVEQDYLVKKDGDVVELEGVTIGISLRTVYNFTAEGRNYKEDHSTEELLKKGKEYAGTILKRLRERDELKNVPVVFAIYEEEEASSKVPGQFLSKTMVKGSSSSIGDWQDIDEKHVLFPSKEAENDYFEDSQIFSDFRDEVSDYFPNFVGMIANGFYVDNELQQVSIDIPIQFRSESEVVGFTQYVYGLVVEMFPDHYDVEVKINSMDQQESLIVQQAGQEEPFVHIYE</sequence>
<proteinExistence type="predicted"/>
<dbReference type="InterPro" id="IPR011426">
    <property type="entry name" value="CamS"/>
</dbReference>
<accession>A0A1I2M7U6</accession>
<name>A0A1I2M7U6_9BACI</name>